<comment type="subcellular location">
    <subcellularLocation>
        <location evidence="1">Cell membrane</location>
        <topology evidence="1">Multi-pass membrane protein</topology>
    </subcellularLocation>
</comment>
<feature type="transmembrane region" description="Helical" evidence="7">
    <location>
        <begin position="297"/>
        <end position="319"/>
    </location>
</feature>
<keyword evidence="6 7" id="KW-0472">Membrane</keyword>
<accession>A0A3A8ADR0</accession>
<evidence type="ECO:0000256" key="2">
    <source>
        <dbReference type="ARBA" id="ARBA00006386"/>
    </source>
</evidence>
<dbReference type="RefSeq" id="WP_109768729.1">
    <property type="nucleotide sequence ID" value="NZ_QFWV02000001.1"/>
</dbReference>
<feature type="transmembrane region" description="Helical" evidence="7">
    <location>
        <begin position="232"/>
        <end position="258"/>
    </location>
</feature>
<proteinExistence type="inferred from homology"/>
<organism evidence="8 9">
    <name type="scientific">Oceaniradius stylonematis</name>
    <dbReference type="NCBI Taxonomy" id="2184161"/>
    <lineage>
        <taxon>Bacteria</taxon>
        <taxon>Pseudomonadati</taxon>
        <taxon>Pseudomonadota</taxon>
        <taxon>Alphaproteobacteria</taxon>
        <taxon>Hyphomicrobiales</taxon>
        <taxon>Ahrensiaceae</taxon>
        <taxon>Oceaniradius</taxon>
    </lineage>
</organism>
<dbReference type="InterPro" id="IPR005524">
    <property type="entry name" value="DUF318"/>
</dbReference>
<dbReference type="OrthoDB" id="9777774at2"/>
<keyword evidence="9" id="KW-1185">Reference proteome</keyword>
<feature type="transmembrane region" description="Helical" evidence="7">
    <location>
        <begin position="46"/>
        <end position="72"/>
    </location>
</feature>
<evidence type="ECO:0000256" key="3">
    <source>
        <dbReference type="ARBA" id="ARBA00022475"/>
    </source>
</evidence>
<feature type="transmembrane region" description="Helical" evidence="7">
    <location>
        <begin position="325"/>
        <end position="346"/>
    </location>
</feature>
<name>A0A3A8ADR0_9HYPH</name>
<protein>
    <submittedName>
        <fullName evidence="8">Permease</fullName>
    </submittedName>
</protein>
<dbReference type="Proteomes" id="UP000246132">
    <property type="component" value="Unassembled WGS sequence"/>
</dbReference>
<feature type="transmembrane region" description="Helical" evidence="7">
    <location>
        <begin position="264"/>
        <end position="285"/>
    </location>
</feature>
<dbReference type="AlphaFoldDB" id="A0A3A8ADR0"/>
<evidence type="ECO:0000256" key="5">
    <source>
        <dbReference type="ARBA" id="ARBA00022989"/>
    </source>
</evidence>
<evidence type="ECO:0000256" key="4">
    <source>
        <dbReference type="ARBA" id="ARBA00022692"/>
    </source>
</evidence>
<evidence type="ECO:0000256" key="1">
    <source>
        <dbReference type="ARBA" id="ARBA00004651"/>
    </source>
</evidence>
<dbReference type="PANTHER" id="PTHR34184:SF4">
    <property type="entry name" value="UPF0718 PROTEIN YCGR"/>
    <property type="match status" value="1"/>
</dbReference>
<gene>
    <name evidence="8" type="ORF">DEM25_000205</name>
</gene>
<feature type="transmembrane region" description="Helical" evidence="7">
    <location>
        <begin position="153"/>
        <end position="172"/>
    </location>
</feature>
<comment type="similarity">
    <text evidence="2">Belongs to the UPF0718 family.</text>
</comment>
<evidence type="ECO:0000256" key="6">
    <source>
        <dbReference type="ARBA" id="ARBA00023136"/>
    </source>
</evidence>
<dbReference type="GO" id="GO:0005886">
    <property type="term" value="C:plasma membrane"/>
    <property type="evidence" value="ECO:0007669"/>
    <property type="project" value="UniProtKB-SubCell"/>
</dbReference>
<evidence type="ECO:0000313" key="8">
    <source>
        <dbReference type="EMBL" id="RKF08467.1"/>
    </source>
</evidence>
<dbReference type="InterPro" id="IPR052923">
    <property type="entry name" value="UPF0718"/>
</dbReference>
<keyword evidence="4 7" id="KW-0812">Transmembrane</keyword>
<feature type="transmembrane region" description="Helical" evidence="7">
    <location>
        <begin position="92"/>
        <end position="108"/>
    </location>
</feature>
<comment type="caution">
    <text evidence="8">The sequence shown here is derived from an EMBL/GenBank/DDBJ whole genome shotgun (WGS) entry which is preliminary data.</text>
</comment>
<dbReference type="Pfam" id="PF03773">
    <property type="entry name" value="ArsP_1"/>
    <property type="match status" value="1"/>
</dbReference>
<dbReference type="PANTHER" id="PTHR34184">
    <property type="entry name" value="UPF0718 PROTEIN YCGR"/>
    <property type="match status" value="1"/>
</dbReference>
<evidence type="ECO:0000313" key="9">
    <source>
        <dbReference type="Proteomes" id="UP000246132"/>
    </source>
</evidence>
<feature type="transmembrane region" description="Helical" evidence="7">
    <location>
        <begin position="20"/>
        <end position="39"/>
    </location>
</feature>
<dbReference type="EMBL" id="QFWV02000001">
    <property type="protein sequence ID" value="RKF08467.1"/>
    <property type="molecule type" value="Genomic_DNA"/>
</dbReference>
<keyword evidence="3" id="KW-1003">Cell membrane</keyword>
<keyword evidence="5 7" id="KW-1133">Transmembrane helix</keyword>
<sequence>MTTLDTAQEARPGRTTNPLSVLATPWTVVVAVPLIISILDPERFEAIVGFAAGAFLSTLPYIAFAVILIAWLKAAGAEASIGRAFEGRENRAIVLAALFGGLAPFCSCEVIPFIAGLLAVGAPLSAIMAFWLASPLIDPPTLLITAAALGWPYAIGKAVAAVGIGLAGGYAVKALTAGGLFKDVARGAIKRGCGCGPSPFDGRPVWRFWAEGQRIDNFSAELRANAAFLAQWLALAYVLEALLVTYVPASLIAGLVGGEGLGPIVISALVGMPAYLNSYVAPALLAGLTEQGMSPGAAMAFLVAGAVSSIPAMAAVWSLVRAPVFATYIALGVTGAIVSGIVFQMVV</sequence>
<reference evidence="8 9" key="1">
    <citation type="journal article" date="2018" name="Int. J. Syst. Bacteriol.">
        <title>Oceaniradius stylonemae gen. nov., sp. nov., isolated from a red alga, Stylonema cornu-cervi.</title>
        <authorList>
            <person name="Jeong S."/>
        </authorList>
    </citation>
    <scope>NUCLEOTIDE SEQUENCE [LARGE SCALE GENOMIC DNA]</scope>
    <source>
        <strain evidence="8 9">StC1</strain>
    </source>
</reference>
<evidence type="ECO:0000256" key="7">
    <source>
        <dbReference type="SAM" id="Phobius"/>
    </source>
</evidence>